<evidence type="ECO:0000256" key="6">
    <source>
        <dbReference type="ARBA" id="ARBA00023180"/>
    </source>
</evidence>
<proteinExistence type="predicted"/>
<dbReference type="RefSeq" id="XP_007716304.1">
    <property type="nucleotide sequence ID" value="XM_007718114.1"/>
</dbReference>
<evidence type="ECO:0000256" key="2">
    <source>
        <dbReference type="ARBA" id="ARBA00022692"/>
    </source>
</evidence>
<evidence type="ECO:0000256" key="1">
    <source>
        <dbReference type="ARBA" id="ARBA00004167"/>
    </source>
</evidence>
<evidence type="ECO:0000313" key="8">
    <source>
        <dbReference type="EMBL" id="EUC29393.1"/>
    </source>
</evidence>
<keyword evidence="4" id="KW-1133">Transmembrane helix</keyword>
<dbReference type="GeneID" id="19143430"/>
<organism evidence="8 9">
    <name type="scientific">Cochliobolus carbonum (strain 26-R-13)</name>
    <name type="common">Maize leaf spot fungus</name>
    <name type="synonym">Bipolaris zeicola</name>
    <dbReference type="NCBI Taxonomy" id="930089"/>
    <lineage>
        <taxon>Eukaryota</taxon>
        <taxon>Fungi</taxon>
        <taxon>Dikarya</taxon>
        <taxon>Ascomycota</taxon>
        <taxon>Pezizomycotina</taxon>
        <taxon>Dothideomycetes</taxon>
        <taxon>Pleosporomycetidae</taxon>
        <taxon>Pleosporales</taxon>
        <taxon>Pleosporineae</taxon>
        <taxon>Pleosporaceae</taxon>
        <taxon>Bipolaris</taxon>
    </lineage>
</organism>
<keyword evidence="6" id="KW-0325">Glycoprotein</keyword>
<keyword evidence="5" id="KW-0472">Membrane</keyword>
<keyword evidence="3" id="KW-0732">Signal</keyword>
<protein>
    <recommendedName>
        <fullName evidence="7">WSC domain-containing protein</fullName>
    </recommendedName>
</protein>
<dbReference type="KEGG" id="bze:COCCADRAFT_106634"/>
<sequence>MTGQNCMAFCKDYLYYGLGDGSECWCADTFHVPATLASNEHCQTKCGGDTTQTCGGSWYLAIFSK</sequence>
<dbReference type="EMBL" id="KI964750">
    <property type="protein sequence ID" value="EUC29393.1"/>
    <property type="molecule type" value="Genomic_DNA"/>
</dbReference>
<dbReference type="PANTHER" id="PTHR24269">
    <property type="entry name" value="KREMEN PROTEIN"/>
    <property type="match status" value="1"/>
</dbReference>
<evidence type="ECO:0000256" key="5">
    <source>
        <dbReference type="ARBA" id="ARBA00023136"/>
    </source>
</evidence>
<dbReference type="AlphaFoldDB" id="W6XUH3"/>
<comment type="subcellular location">
    <subcellularLocation>
        <location evidence="1">Membrane</location>
        <topology evidence="1">Single-pass membrane protein</topology>
    </subcellularLocation>
</comment>
<feature type="domain" description="WSC" evidence="7">
    <location>
        <begin position="1"/>
        <end position="65"/>
    </location>
</feature>
<evidence type="ECO:0000256" key="4">
    <source>
        <dbReference type="ARBA" id="ARBA00022989"/>
    </source>
</evidence>
<evidence type="ECO:0000259" key="7">
    <source>
        <dbReference type="PROSITE" id="PS51212"/>
    </source>
</evidence>
<dbReference type="GO" id="GO:0005886">
    <property type="term" value="C:plasma membrane"/>
    <property type="evidence" value="ECO:0007669"/>
    <property type="project" value="TreeGrafter"/>
</dbReference>
<dbReference type="InterPro" id="IPR051836">
    <property type="entry name" value="Kremen_rcpt"/>
</dbReference>
<keyword evidence="2" id="KW-0812">Transmembrane</keyword>
<keyword evidence="9" id="KW-1185">Reference proteome</keyword>
<dbReference type="PROSITE" id="PS51212">
    <property type="entry name" value="WSC"/>
    <property type="match status" value="1"/>
</dbReference>
<accession>W6XUH3</accession>
<reference evidence="8 9" key="1">
    <citation type="journal article" date="2013" name="PLoS Genet.">
        <title>Comparative genome structure, secondary metabolite, and effector coding capacity across Cochliobolus pathogens.</title>
        <authorList>
            <person name="Condon B.J."/>
            <person name="Leng Y."/>
            <person name="Wu D."/>
            <person name="Bushley K.E."/>
            <person name="Ohm R.A."/>
            <person name="Otillar R."/>
            <person name="Martin J."/>
            <person name="Schackwitz W."/>
            <person name="Grimwood J."/>
            <person name="MohdZainudin N."/>
            <person name="Xue C."/>
            <person name="Wang R."/>
            <person name="Manning V.A."/>
            <person name="Dhillon B."/>
            <person name="Tu Z.J."/>
            <person name="Steffenson B.J."/>
            <person name="Salamov A."/>
            <person name="Sun H."/>
            <person name="Lowry S."/>
            <person name="LaButti K."/>
            <person name="Han J."/>
            <person name="Copeland A."/>
            <person name="Lindquist E."/>
            <person name="Barry K."/>
            <person name="Schmutz J."/>
            <person name="Baker S.E."/>
            <person name="Ciuffetti L.M."/>
            <person name="Grigoriev I.V."/>
            <person name="Zhong S."/>
            <person name="Turgeon B.G."/>
        </authorList>
    </citation>
    <scope>NUCLEOTIDE SEQUENCE [LARGE SCALE GENOMIC DNA]</scope>
    <source>
        <strain evidence="8 9">26-R-13</strain>
    </source>
</reference>
<dbReference type="OrthoDB" id="3690319at2759"/>
<dbReference type="InterPro" id="IPR002889">
    <property type="entry name" value="WSC_carb-bd"/>
</dbReference>
<name>W6XUH3_COCC2</name>
<dbReference type="Proteomes" id="UP000053841">
    <property type="component" value="Unassembled WGS sequence"/>
</dbReference>
<evidence type="ECO:0000313" key="9">
    <source>
        <dbReference type="Proteomes" id="UP000053841"/>
    </source>
</evidence>
<evidence type="ECO:0000256" key="3">
    <source>
        <dbReference type="ARBA" id="ARBA00022729"/>
    </source>
</evidence>
<dbReference type="Pfam" id="PF01822">
    <property type="entry name" value="WSC"/>
    <property type="match status" value="1"/>
</dbReference>
<gene>
    <name evidence="8" type="ORF">COCCADRAFT_106634</name>
</gene>
<dbReference type="PANTHER" id="PTHR24269:SF16">
    <property type="entry name" value="PROTEIN SLG1"/>
    <property type="match status" value="1"/>
</dbReference>
<dbReference type="HOGENOM" id="CLU_171219_1_0_1"/>